<feature type="active site" description="Proton acceptor" evidence="2">
    <location>
        <position position="181"/>
    </location>
</feature>
<sequence length="378" mass="42251">MIPITKPYLGVEEIEAVQKPFETGWLTQGPLVKEFEQKFAEAVGAKYAICTTSCTTALFLSLRILGVDRGDEVICPSMSFIATANCIKHSGGVPVFADVEIESGNISIDSIKSLIGPRTKGVIIVHQLGMPANIDEIRSLCAENNIFLLEDSACALGSMYFGRRLCDSTDNISCYSLHPRKVITTGEGGVVTTNCKEVYERLSTLRQHGMNLSDLDRHGKGSISFEEYPEVGYNFRMTDIQAAVGIAQLEKLDFIVKTRREIAQYYNYRFAETDGVLTPIFDSDIYSNFQSYSIRLKSGGELRRNRMMSYLLKSGISSRRGVMAIHREIPYQDARRDDLEQTNLLTDSSILIPIFPGMSKRDMEYVANKTIEASMEVF</sequence>
<proteinExistence type="inferred from homology"/>
<organism evidence="5 6">
    <name type="scientific">Pseudobacteriovorax antillogorgiicola</name>
    <dbReference type="NCBI Taxonomy" id="1513793"/>
    <lineage>
        <taxon>Bacteria</taxon>
        <taxon>Pseudomonadati</taxon>
        <taxon>Bdellovibrionota</taxon>
        <taxon>Oligoflexia</taxon>
        <taxon>Oligoflexales</taxon>
        <taxon>Pseudobacteriovoracaceae</taxon>
        <taxon>Pseudobacteriovorax</taxon>
    </lineage>
</organism>
<name>A0A1Y6CSB2_9BACT</name>
<dbReference type="Gene3D" id="3.40.640.10">
    <property type="entry name" value="Type I PLP-dependent aspartate aminotransferase-like (Major domain)"/>
    <property type="match status" value="1"/>
</dbReference>
<keyword evidence="6" id="KW-1185">Reference proteome</keyword>
<dbReference type="Gene3D" id="3.90.1150.10">
    <property type="entry name" value="Aspartate Aminotransferase, domain 1"/>
    <property type="match status" value="1"/>
</dbReference>
<dbReference type="InterPro" id="IPR015422">
    <property type="entry name" value="PyrdxlP-dep_Trfase_small"/>
</dbReference>
<evidence type="ECO:0000256" key="3">
    <source>
        <dbReference type="PIRSR" id="PIRSR000390-2"/>
    </source>
</evidence>
<dbReference type="STRING" id="1513793.SAMN06296036_12953"/>
<dbReference type="EMBL" id="FWZT01000029">
    <property type="protein sequence ID" value="SMF75610.1"/>
    <property type="molecule type" value="Genomic_DNA"/>
</dbReference>
<feature type="modified residue" description="N6-(pyridoxal phosphate)lysine" evidence="3">
    <location>
        <position position="181"/>
    </location>
</feature>
<dbReference type="InterPro" id="IPR015421">
    <property type="entry name" value="PyrdxlP-dep_Trfase_major"/>
</dbReference>
<dbReference type="RefSeq" id="WP_132324731.1">
    <property type="nucleotide sequence ID" value="NZ_FWZT01000029.1"/>
</dbReference>
<comment type="similarity">
    <text evidence="1 4">Belongs to the DegT/DnrJ/EryC1 family.</text>
</comment>
<keyword evidence="3 4" id="KW-0663">Pyridoxal phosphate</keyword>
<evidence type="ECO:0000313" key="6">
    <source>
        <dbReference type="Proteomes" id="UP000192907"/>
    </source>
</evidence>
<dbReference type="InterPro" id="IPR015424">
    <property type="entry name" value="PyrdxlP-dep_Trfase"/>
</dbReference>
<gene>
    <name evidence="5" type="ORF">SAMN06296036_12953</name>
</gene>
<reference evidence="6" key="1">
    <citation type="submission" date="2017-04" db="EMBL/GenBank/DDBJ databases">
        <authorList>
            <person name="Varghese N."/>
            <person name="Submissions S."/>
        </authorList>
    </citation>
    <scope>NUCLEOTIDE SEQUENCE [LARGE SCALE GENOMIC DNA]</scope>
    <source>
        <strain evidence="6">RKEM611</strain>
    </source>
</reference>
<dbReference type="Proteomes" id="UP000192907">
    <property type="component" value="Unassembled WGS sequence"/>
</dbReference>
<accession>A0A1Y6CSB2</accession>
<dbReference type="CDD" id="cd00616">
    <property type="entry name" value="AHBA_syn"/>
    <property type="match status" value="1"/>
</dbReference>
<evidence type="ECO:0000256" key="4">
    <source>
        <dbReference type="RuleBase" id="RU004508"/>
    </source>
</evidence>
<dbReference type="GO" id="GO:0008483">
    <property type="term" value="F:transaminase activity"/>
    <property type="evidence" value="ECO:0007669"/>
    <property type="project" value="TreeGrafter"/>
</dbReference>
<dbReference type="AlphaFoldDB" id="A0A1Y6CSB2"/>
<dbReference type="OrthoDB" id="5297982at2"/>
<dbReference type="PIRSF" id="PIRSF000390">
    <property type="entry name" value="PLP_StrS"/>
    <property type="match status" value="1"/>
</dbReference>
<evidence type="ECO:0000313" key="5">
    <source>
        <dbReference type="EMBL" id="SMF75610.1"/>
    </source>
</evidence>
<evidence type="ECO:0000256" key="1">
    <source>
        <dbReference type="ARBA" id="ARBA00037999"/>
    </source>
</evidence>
<dbReference type="SUPFAM" id="SSF53383">
    <property type="entry name" value="PLP-dependent transferases"/>
    <property type="match status" value="1"/>
</dbReference>
<dbReference type="InterPro" id="IPR000653">
    <property type="entry name" value="DegT/StrS_aminotransferase"/>
</dbReference>
<dbReference type="GO" id="GO:0030170">
    <property type="term" value="F:pyridoxal phosphate binding"/>
    <property type="evidence" value="ECO:0007669"/>
    <property type="project" value="TreeGrafter"/>
</dbReference>
<evidence type="ECO:0000256" key="2">
    <source>
        <dbReference type="PIRSR" id="PIRSR000390-1"/>
    </source>
</evidence>
<dbReference type="GO" id="GO:0000271">
    <property type="term" value="P:polysaccharide biosynthetic process"/>
    <property type="evidence" value="ECO:0007669"/>
    <property type="project" value="TreeGrafter"/>
</dbReference>
<dbReference type="PANTHER" id="PTHR30244:SF34">
    <property type="entry name" value="DTDP-4-AMINO-4,6-DIDEOXYGALACTOSE TRANSAMINASE"/>
    <property type="match status" value="1"/>
</dbReference>
<dbReference type="PANTHER" id="PTHR30244">
    <property type="entry name" value="TRANSAMINASE"/>
    <property type="match status" value="1"/>
</dbReference>
<dbReference type="Pfam" id="PF01041">
    <property type="entry name" value="DegT_DnrJ_EryC1"/>
    <property type="match status" value="1"/>
</dbReference>
<protein>
    <submittedName>
        <fullName evidence="5">dTDP-4-amino-4,6-dideoxygalactose transaminase</fullName>
    </submittedName>
</protein>